<dbReference type="EMBL" id="VBAO01000255">
    <property type="protein sequence ID" value="TMI79854.1"/>
    <property type="molecule type" value="Genomic_DNA"/>
</dbReference>
<evidence type="ECO:0000256" key="2">
    <source>
        <dbReference type="ARBA" id="ARBA00022741"/>
    </source>
</evidence>
<keyword evidence="1" id="KW-0813">Transport</keyword>
<dbReference type="GO" id="GO:0098796">
    <property type="term" value="C:membrane protein complex"/>
    <property type="evidence" value="ECO:0007669"/>
    <property type="project" value="UniProtKB-ARBA"/>
</dbReference>
<reference evidence="5 6" key="1">
    <citation type="journal article" date="2019" name="Nat. Microbiol.">
        <title>Mediterranean grassland soil C-N compound turnover is dependent on rainfall and depth, and is mediated by genomically divergent microorganisms.</title>
        <authorList>
            <person name="Diamond S."/>
            <person name="Andeer P.F."/>
            <person name="Li Z."/>
            <person name="Crits-Christoph A."/>
            <person name="Burstein D."/>
            <person name="Anantharaman K."/>
            <person name="Lane K.R."/>
            <person name="Thomas B.C."/>
            <person name="Pan C."/>
            <person name="Northen T.R."/>
            <person name="Banfield J.F."/>
        </authorList>
    </citation>
    <scope>NUCLEOTIDE SEQUENCE [LARGE SCALE GENOMIC DNA]</scope>
    <source>
        <strain evidence="5">NP_7</strain>
    </source>
</reference>
<dbReference type="InterPro" id="IPR017911">
    <property type="entry name" value="MacB-like_ATP-bd"/>
</dbReference>
<evidence type="ECO:0000256" key="1">
    <source>
        <dbReference type="ARBA" id="ARBA00022448"/>
    </source>
</evidence>
<dbReference type="GO" id="GO:0005886">
    <property type="term" value="C:plasma membrane"/>
    <property type="evidence" value="ECO:0007669"/>
    <property type="project" value="TreeGrafter"/>
</dbReference>
<dbReference type="CDD" id="cd03255">
    <property type="entry name" value="ABC_MJ0796_LolCDE_FtsE"/>
    <property type="match status" value="1"/>
</dbReference>
<dbReference type="PROSITE" id="PS00211">
    <property type="entry name" value="ABC_TRANSPORTER_1"/>
    <property type="match status" value="1"/>
</dbReference>
<dbReference type="PROSITE" id="PS50893">
    <property type="entry name" value="ABC_TRANSPORTER_2"/>
    <property type="match status" value="1"/>
</dbReference>
<evidence type="ECO:0000313" key="5">
    <source>
        <dbReference type="EMBL" id="TMI79854.1"/>
    </source>
</evidence>
<dbReference type="AlphaFoldDB" id="A0A537J8G8"/>
<dbReference type="FunFam" id="3.40.50.300:FF:000032">
    <property type="entry name" value="Export ABC transporter ATP-binding protein"/>
    <property type="match status" value="1"/>
</dbReference>
<gene>
    <name evidence="5" type="ORF">E6H04_09820</name>
</gene>
<dbReference type="GO" id="GO:0005524">
    <property type="term" value="F:ATP binding"/>
    <property type="evidence" value="ECO:0007669"/>
    <property type="project" value="UniProtKB-KW"/>
</dbReference>
<accession>A0A537J8G8</accession>
<evidence type="ECO:0000256" key="3">
    <source>
        <dbReference type="ARBA" id="ARBA00022840"/>
    </source>
</evidence>
<dbReference type="PANTHER" id="PTHR24220">
    <property type="entry name" value="IMPORT ATP-BINDING PROTEIN"/>
    <property type="match status" value="1"/>
</dbReference>
<keyword evidence="2" id="KW-0547">Nucleotide-binding</keyword>
<evidence type="ECO:0000313" key="6">
    <source>
        <dbReference type="Proteomes" id="UP000320048"/>
    </source>
</evidence>
<dbReference type="InterPro" id="IPR027417">
    <property type="entry name" value="P-loop_NTPase"/>
</dbReference>
<name>A0A537J8G8_9BACT</name>
<comment type="caution">
    <text evidence="5">The sequence shown here is derived from an EMBL/GenBank/DDBJ whole genome shotgun (WGS) entry which is preliminary data.</text>
</comment>
<dbReference type="InterPro" id="IPR003593">
    <property type="entry name" value="AAA+_ATPase"/>
</dbReference>
<keyword evidence="3 5" id="KW-0067">ATP-binding</keyword>
<dbReference type="InterPro" id="IPR003439">
    <property type="entry name" value="ABC_transporter-like_ATP-bd"/>
</dbReference>
<protein>
    <submittedName>
        <fullName evidence="5">ABC transporter ATP-binding protein</fullName>
    </submittedName>
</protein>
<dbReference type="SMART" id="SM00382">
    <property type="entry name" value="AAA"/>
    <property type="match status" value="1"/>
</dbReference>
<dbReference type="GO" id="GO:0022857">
    <property type="term" value="F:transmembrane transporter activity"/>
    <property type="evidence" value="ECO:0007669"/>
    <property type="project" value="TreeGrafter"/>
</dbReference>
<dbReference type="InterPro" id="IPR015854">
    <property type="entry name" value="ABC_transpr_LolD-like"/>
</dbReference>
<dbReference type="Pfam" id="PF00005">
    <property type="entry name" value="ABC_tran"/>
    <property type="match status" value="1"/>
</dbReference>
<dbReference type="Gene3D" id="3.40.50.300">
    <property type="entry name" value="P-loop containing nucleotide triphosphate hydrolases"/>
    <property type="match status" value="1"/>
</dbReference>
<dbReference type="SUPFAM" id="SSF52540">
    <property type="entry name" value="P-loop containing nucleoside triphosphate hydrolases"/>
    <property type="match status" value="1"/>
</dbReference>
<organism evidence="5 6">
    <name type="scientific">Candidatus Segetimicrobium genomatis</name>
    <dbReference type="NCBI Taxonomy" id="2569760"/>
    <lineage>
        <taxon>Bacteria</taxon>
        <taxon>Bacillati</taxon>
        <taxon>Candidatus Sysuimicrobiota</taxon>
        <taxon>Candidatus Sysuimicrobiia</taxon>
        <taxon>Candidatus Sysuimicrobiales</taxon>
        <taxon>Candidatus Segetimicrobiaceae</taxon>
        <taxon>Candidatus Segetimicrobium</taxon>
    </lineage>
</organism>
<proteinExistence type="predicted"/>
<dbReference type="Proteomes" id="UP000320048">
    <property type="component" value="Unassembled WGS sequence"/>
</dbReference>
<feature type="domain" description="ABC transporter" evidence="4">
    <location>
        <begin position="1"/>
        <end position="207"/>
    </location>
</feature>
<dbReference type="PANTHER" id="PTHR24220:SF86">
    <property type="entry name" value="ABC TRANSPORTER ABCH.1"/>
    <property type="match status" value="1"/>
</dbReference>
<evidence type="ECO:0000259" key="4">
    <source>
        <dbReference type="PROSITE" id="PS50893"/>
    </source>
</evidence>
<dbReference type="InterPro" id="IPR017871">
    <property type="entry name" value="ABC_transporter-like_CS"/>
</dbReference>
<dbReference type="GO" id="GO:0016887">
    <property type="term" value="F:ATP hydrolysis activity"/>
    <property type="evidence" value="ECO:0007669"/>
    <property type="project" value="InterPro"/>
</dbReference>
<sequence length="207" mass="22073">MPGGPVHALRGITIAVERGTLLAVAGPSGCGKSTLLYLLGGVDRPTAGSVFLLGARTDRLGDAALARIRLHHVGLVFQRFFLLPTLTAEENVAVPMMEAGVPPPERRRRARAALERVGLADRAHHRPGQLSGGEMQRVAIARAVATQPALLLADEPTGELDETTGRQIGRLLQDLSRDGLAVVLVTHNPELASLADRQVRMRDGMIV</sequence>